<feature type="region of interest" description="Disordered" evidence="1">
    <location>
        <begin position="657"/>
        <end position="676"/>
    </location>
</feature>
<dbReference type="PANTHER" id="PTHR34347:SF1">
    <property type="entry name" value="DNA REPAIR-SCAFFOLDING PROTEIN"/>
    <property type="match status" value="1"/>
</dbReference>
<feature type="region of interest" description="Disordered" evidence="1">
    <location>
        <begin position="224"/>
        <end position="243"/>
    </location>
</feature>
<dbReference type="EMBL" id="JAXCGZ010023055">
    <property type="protein sequence ID" value="KAK7017989.1"/>
    <property type="molecule type" value="Genomic_DNA"/>
</dbReference>
<dbReference type="GO" id="GO:0000724">
    <property type="term" value="P:double-strand break repair via homologous recombination"/>
    <property type="evidence" value="ECO:0007669"/>
    <property type="project" value="TreeGrafter"/>
</dbReference>
<feature type="non-terminal residue" evidence="3">
    <location>
        <position position="1518"/>
    </location>
</feature>
<feature type="compositionally biased region" description="Polar residues" evidence="1">
    <location>
        <begin position="1"/>
        <end position="11"/>
    </location>
</feature>
<feature type="region of interest" description="Disordered" evidence="1">
    <location>
        <begin position="302"/>
        <end position="348"/>
    </location>
</feature>
<dbReference type="GO" id="GO:0000228">
    <property type="term" value="C:nuclear chromosome"/>
    <property type="evidence" value="ECO:0007669"/>
    <property type="project" value="TreeGrafter"/>
</dbReference>
<evidence type="ECO:0000313" key="4">
    <source>
        <dbReference type="Proteomes" id="UP001381693"/>
    </source>
</evidence>
<dbReference type="PANTHER" id="PTHR34347">
    <property type="entry name" value="DNA REPAIR-SCAFFOLDING PROTEIN SPIDR"/>
    <property type="match status" value="1"/>
</dbReference>
<dbReference type="GO" id="GO:0005654">
    <property type="term" value="C:nucleoplasm"/>
    <property type="evidence" value="ECO:0007669"/>
    <property type="project" value="TreeGrafter"/>
</dbReference>
<feature type="region of interest" description="Disordered" evidence="1">
    <location>
        <begin position="391"/>
        <end position="425"/>
    </location>
</feature>
<feature type="compositionally biased region" description="Polar residues" evidence="1">
    <location>
        <begin position="302"/>
        <end position="321"/>
    </location>
</feature>
<dbReference type="InterPro" id="IPR053054">
    <property type="entry name" value="DNA_repair-scaffolding"/>
</dbReference>
<feature type="region of interest" description="Disordered" evidence="1">
    <location>
        <begin position="1"/>
        <end position="51"/>
    </location>
</feature>
<feature type="region of interest" description="Disordered" evidence="1">
    <location>
        <begin position="568"/>
        <end position="600"/>
    </location>
</feature>
<proteinExistence type="predicted"/>
<dbReference type="Proteomes" id="UP001381693">
    <property type="component" value="Unassembled WGS sequence"/>
</dbReference>
<sequence>MCRSQPTGQEGISSGSWSSNSGNIEWSSSEDDDIGSKWKPKLSKIRKKTPTAQKLQSLFPEDYMGSAVKPKLKVVKKSPNCQVAGVAPESAETSGCVFSSTECNETFSLNRVEEKNSSSPDAKGNEIKSNLYVNLCALKTPTKQRVTDTCENLVTSPIIGAQYKGKPNGKLCRGNSDAIGNTKESPIDESLSLIHKTSCNVKDSYGPCSPVLGTKHRQVTPLVSHQEGKQTSELQQNEDSLSVSVERKKTRASVERKNTSVTPAKISSSPVIGKRITPVRPPAIESPAPICAISSVTDQRNTSVSPTAIQSPAPLDSSSSVIGKRKTPVSPTAMRSPAPIDASSSDKPVSVLKQLPVPTQTSPTVKRRLLPRRIGKSTFTEKKLVPDEIIPATGETHGPKVSRKAPSIPGRSKHSASLEVSPPLKQRERPRLISTNKIGQSDANLNNSKQAVPWERSKKVNISPTISRKRIGILDDDCNVKIKRKVKIRNLSVSLNKNLNIKSIDDKTTSPLPKITKSGAVIEREKTPILKRIPLEQTEEFGKGSSSNLFIDCVHHTPNNRVETLISSEKTSDNEDALSKGNVDPNNISEDSQDSEPKFDVGKIILEDDTSTNEDSCNKENGVAFKEKCIESRKRCVFQMSQDKFDKDIEIQSASSLSQINHGQDPPVPRKWKTKQNPSCTAFDVRFTQEENEYGCIETQVSPTKSATYCDLEIEYIDLSFKNSEALYSKLSGGNGEAIRSIESEDSLKKDSGIEGEGLDTGSNWLRKLQPQTPKKISDQRDTEQNVESAKKRYKKNGYAARLKRLINSWQSEVQIWQHQLSMTKTKEDKGPKSQEKDVKLFSPGSVEKLIKIERNSKAPCQELSSPLTLGVRNLQYILESPQYSPVISKKAKEASLTVKKTLIVKILRFDKMLPSNAALCKVIYDGLKPPGESRDSKLPKSHSTNTDLVDKKQTLIFFNFFDQKNHITLCVGDLINIYSPWQVMDIPKYEVPILFASYFNVEKENDTLVKSGLQNEVKDTIIVKEETSQKKPSPKLKMAKKRITLMSWSCHCVNDSSVLPSVCNTSNQVTSPALIRSDVSNESLKPSFRIVKDISQENKQDQIPPAWTILEAIDQCGGVSEQQVTISIRAHRVISHWNTREGIKEWEVLGQDANGIFCSVKIPNRPLATQFAKVIEEGEGSTWTLTRLSVTERITDTQNPALFSMISSLHRAYQKTIKNDSSLYSMLADHALSTTQTYCYNFCVNLGSTEVLDCKREVVIPVSLPVFTLQEMLEVTTEGERGSANLNLLYRVGNHLYAMGHRDASEENGLRKTNYIRKELSEAAMSKVNSRNHKDFQEVPLEDFSKENTIIYRISVGSKVVLPKWIPKVGTVMVNANVREIALWKEGPLIDEYSVIENEKSTFEVCLLTLVNVLDALSPASKKYDLIVITGAISSVDTKTASSWLTCGTCGGSDVQEKEINRGSCLTCGQLMCELITEYYMEIQIKCAPNLADADISVELSQRLIKKLLLQCNEVEE</sequence>
<gene>
    <name evidence="3" type="ORF">SK128_002895</name>
</gene>
<keyword evidence="4" id="KW-1185">Reference proteome</keyword>
<feature type="compositionally biased region" description="Basic residues" evidence="1">
    <location>
        <begin position="38"/>
        <end position="49"/>
    </location>
</feature>
<protein>
    <recommendedName>
        <fullName evidence="2">DUF4503 domain-containing protein</fullName>
    </recommendedName>
</protein>
<evidence type="ECO:0000259" key="2">
    <source>
        <dbReference type="Pfam" id="PF14951"/>
    </source>
</evidence>
<feature type="domain" description="DUF4503" evidence="2">
    <location>
        <begin position="1397"/>
        <end position="1512"/>
    </location>
</feature>
<evidence type="ECO:0000256" key="1">
    <source>
        <dbReference type="SAM" id="MobiDB-lite"/>
    </source>
</evidence>
<accession>A0AAN8WJ31</accession>
<organism evidence="3 4">
    <name type="scientific">Halocaridina rubra</name>
    <name type="common">Hawaiian red shrimp</name>
    <dbReference type="NCBI Taxonomy" id="373956"/>
    <lineage>
        <taxon>Eukaryota</taxon>
        <taxon>Metazoa</taxon>
        <taxon>Ecdysozoa</taxon>
        <taxon>Arthropoda</taxon>
        <taxon>Crustacea</taxon>
        <taxon>Multicrustacea</taxon>
        <taxon>Malacostraca</taxon>
        <taxon>Eumalacostraca</taxon>
        <taxon>Eucarida</taxon>
        <taxon>Decapoda</taxon>
        <taxon>Pleocyemata</taxon>
        <taxon>Caridea</taxon>
        <taxon>Atyoidea</taxon>
        <taxon>Atyidae</taxon>
        <taxon>Halocaridina</taxon>
    </lineage>
</organism>
<feature type="compositionally biased region" description="Polar residues" evidence="1">
    <location>
        <begin position="229"/>
        <end position="243"/>
    </location>
</feature>
<dbReference type="InterPro" id="IPR028032">
    <property type="entry name" value="DUF4503"/>
</dbReference>
<dbReference type="GO" id="GO:0070202">
    <property type="term" value="P:regulation of establishment of protein localization to chromosome"/>
    <property type="evidence" value="ECO:0007669"/>
    <property type="project" value="TreeGrafter"/>
</dbReference>
<name>A0AAN8WJ31_HALRR</name>
<feature type="compositionally biased region" description="Low complexity" evidence="1">
    <location>
        <begin position="12"/>
        <end position="27"/>
    </location>
</feature>
<evidence type="ECO:0000313" key="3">
    <source>
        <dbReference type="EMBL" id="KAK7017989.1"/>
    </source>
</evidence>
<reference evidence="3 4" key="1">
    <citation type="submission" date="2023-11" db="EMBL/GenBank/DDBJ databases">
        <title>Halocaridina rubra genome assembly.</title>
        <authorList>
            <person name="Smith C."/>
        </authorList>
    </citation>
    <scope>NUCLEOTIDE SEQUENCE [LARGE SCALE GENOMIC DNA]</scope>
    <source>
        <strain evidence="3">EP-1</strain>
        <tissue evidence="3">Whole</tissue>
    </source>
</reference>
<comment type="caution">
    <text evidence="3">The sequence shown here is derived from an EMBL/GenBank/DDBJ whole genome shotgun (WGS) entry which is preliminary data.</text>
</comment>
<dbReference type="Pfam" id="PF14951">
    <property type="entry name" value="DUF4503"/>
    <property type="match status" value="1"/>
</dbReference>